<feature type="transmembrane region" description="Helical" evidence="1">
    <location>
        <begin position="32"/>
        <end position="55"/>
    </location>
</feature>
<dbReference type="AlphaFoldDB" id="A0A0A0JSR1"/>
<keyword evidence="1" id="KW-1133">Transmembrane helix</keyword>
<evidence type="ECO:0000313" key="4">
    <source>
        <dbReference type="Proteomes" id="UP000030013"/>
    </source>
</evidence>
<evidence type="ECO:0000313" key="3">
    <source>
        <dbReference type="EMBL" id="KGN40213.1"/>
    </source>
</evidence>
<dbReference type="eggNOG" id="COG1266">
    <property type="taxonomic scope" value="Bacteria"/>
</dbReference>
<gene>
    <name evidence="3" type="ORF">N801_16225</name>
</gene>
<name>A0A0A0JSR1_9MICO</name>
<dbReference type="InterPro" id="IPR003675">
    <property type="entry name" value="Rce1/LyrA-like_dom"/>
</dbReference>
<reference evidence="3 4" key="1">
    <citation type="submission" date="2013-08" db="EMBL/GenBank/DDBJ databases">
        <title>The genome sequence of Knoellia aerolata.</title>
        <authorList>
            <person name="Zhu W."/>
            <person name="Wang G."/>
        </authorList>
    </citation>
    <scope>NUCLEOTIDE SEQUENCE [LARGE SCALE GENOMIC DNA]</scope>
    <source>
        <strain evidence="3 4">DSM 18566</strain>
    </source>
</reference>
<feature type="transmembrane region" description="Helical" evidence="1">
    <location>
        <begin position="67"/>
        <end position="87"/>
    </location>
</feature>
<accession>A0A0A0JSR1</accession>
<sequence length="266" mass="29679">MTQRTHHTVPAVRAHASATPNQLRQYTLSSHILAIWTAAALPMAVLAWVVAPWLADSFDGPAALPRAIILVLTVGLVWQFVLVVLLVRREQGTLRWPIVKEALWLRAPISQDTGRRGGVLWLILVPLMVLFAAKEFLPTLPAPAARDMAVLLDSDAGQSFLSGNWLWFGLIVMMYVFNTALGEELLFRGLLLPRMQGTFGRWDWVANGVLFGLYHLHVPWSIPRNLVDTFILCYPSRRYQSALIGIIVHSAQSLFFVVLVLVAVLS</sequence>
<dbReference type="STRING" id="1385519.N801_16225"/>
<dbReference type="OrthoDB" id="3392646at2"/>
<evidence type="ECO:0000259" key="2">
    <source>
        <dbReference type="Pfam" id="PF02517"/>
    </source>
</evidence>
<evidence type="ECO:0000256" key="1">
    <source>
        <dbReference type="SAM" id="Phobius"/>
    </source>
</evidence>
<dbReference type="RefSeq" id="WP_035939392.1">
    <property type="nucleotide sequence ID" value="NZ_AVPL01000049.1"/>
</dbReference>
<dbReference type="Proteomes" id="UP000030013">
    <property type="component" value="Unassembled WGS sequence"/>
</dbReference>
<dbReference type="GO" id="GO:0080120">
    <property type="term" value="P:CAAX-box protein maturation"/>
    <property type="evidence" value="ECO:0007669"/>
    <property type="project" value="UniProtKB-ARBA"/>
</dbReference>
<feature type="domain" description="CAAX prenyl protease 2/Lysostaphin resistance protein A-like" evidence="2">
    <location>
        <begin position="167"/>
        <end position="252"/>
    </location>
</feature>
<dbReference type="EMBL" id="AVPL01000049">
    <property type="protein sequence ID" value="KGN40213.1"/>
    <property type="molecule type" value="Genomic_DNA"/>
</dbReference>
<feature type="transmembrane region" description="Helical" evidence="1">
    <location>
        <begin position="160"/>
        <end position="181"/>
    </location>
</feature>
<keyword evidence="1" id="KW-0812">Transmembrane</keyword>
<comment type="caution">
    <text evidence="3">The sequence shown here is derived from an EMBL/GenBank/DDBJ whole genome shotgun (WGS) entry which is preliminary data.</text>
</comment>
<feature type="transmembrane region" description="Helical" evidence="1">
    <location>
        <begin position="119"/>
        <end position="140"/>
    </location>
</feature>
<keyword evidence="1" id="KW-0472">Membrane</keyword>
<organism evidence="3 4">
    <name type="scientific">Knoellia aerolata DSM 18566</name>
    <dbReference type="NCBI Taxonomy" id="1385519"/>
    <lineage>
        <taxon>Bacteria</taxon>
        <taxon>Bacillati</taxon>
        <taxon>Actinomycetota</taxon>
        <taxon>Actinomycetes</taxon>
        <taxon>Micrococcales</taxon>
        <taxon>Intrasporangiaceae</taxon>
        <taxon>Knoellia</taxon>
    </lineage>
</organism>
<protein>
    <submittedName>
        <fullName evidence="3">Abortive phage infection protein</fullName>
    </submittedName>
</protein>
<dbReference type="GO" id="GO:0004175">
    <property type="term" value="F:endopeptidase activity"/>
    <property type="evidence" value="ECO:0007669"/>
    <property type="project" value="UniProtKB-ARBA"/>
</dbReference>
<proteinExistence type="predicted"/>
<dbReference type="Pfam" id="PF02517">
    <property type="entry name" value="Rce1-like"/>
    <property type="match status" value="1"/>
</dbReference>
<feature type="transmembrane region" description="Helical" evidence="1">
    <location>
        <begin position="242"/>
        <end position="265"/>
    </location>
</feature>
<keyword evidence="4" id="KW-1185">Reference proteome</keyword>